<dbReference type="SMART" id="SM00385">
    <property type="entry name" value="CYCLIN"/>
    <property type="match status" value="1"/>
</dbReference>
<dbReference type="SMART" id="SM01367">
    <property type="entry name" value="DUF3452"/>
    <property type="match status" value="1"/>
</dbReference>
<evidence type="ECO:0000256" key="9">
    <source>
        <dbReference type="ARBA" id="ARBA00023306"/>
    </source>
</evidence>
<name>A0ABU7B1Y2_9TELE</name>
<evidence type="ECO:0000256" key="8">
    <source>
        <dbReference type="ARBA" id="ARBA00023242"/>
    </source>
</evidence>
<dbReference type="PANTHER" id="PTHR13742:SF20">
    <property type="entry name" value="RETINOBLASTOMA-LIKE PROTEIN 1"/>
    <property type="match status" value="1"/>
</dbReference>
<dbReference type="InterPro" id="IPR015030">
    <property type="entry name" value="RB_C"/>
</dbReference>
<feature type="domain" description="Retinoblastoma-associated protein C-terminal" evidence="14">
    <location>
        <begin position="939"/>
        <end position="1058"/>
    </location>
</feature>
<feature type="domain" description="Cyclin-like" evidence="11">
    <location>
        <begin position="787"/>
        <end position="926"/>
    </location>
</feature>
<evidence type="ECO:0000256" key="10">
    <source>
        <dbReference type="SAM" id="MobiDB-lite"/>
    </source>
</evidence>
<feature type="domain" description="Retinoblastoma-associated protein A-box" evidence="13">
    <location>
        <begin position="387"/>
        <end position="580"/>
    </location>
</feature>
<evidence type="ECO:0000259" key="11">
    <source>
        <dbReference type="SMART" id="SM00385"/>
    </source>
</evidence>
<keyword evidence="5" id="KW-0156">Chromatin regulator</keyword>
<evidence type="ECO:0000259" key="12">
    <source>
        <dbReference type="SMART" id="SM01367"/>
    </source>
</evidence>
<reference evidence="15 16" key="1">
    <citation type="submission" date="2021-07" db="EMBL/GenBank/DDBJ databases">
        <authorList>
            <person name="Palmer J.M."/>
        </authorList>
    </citation>
    <scope>NUCLEOTIDE SEQUENCE [LARGE SCALE GENOMIC DNA]</scope>
    <source>
        <strain evidence="15 16">AT_MEX2019</strain>
        <tissue evidence="15">Muscle</tissue>
    </source>
</reference>
<dbReference type="Pfam" id="PF11934">
    <property type="entry name" value="DUF3452"/>
    <property type="match status" value="1"/>
</dbReference>
<dbReference type="SUPFAM" id="SSF47954">
    <property type="entry name" value="Cyclin-like"/>
    <property type="match status" value="2"/>
</dbReference>
<sequence length="1115" mass="125272">MRGEESSDSESGRMEESSVRRSLETLCQELNMDEQTAAEAMDNFTAIWNTYTLEGEVVHWLACALYAACRKGSTPTVGKGLMEGNCVSLTRILRCAKLSLIQFFSKMRKWADMSNLSQDFRLRMDRLERNFEVSTVIFRKFEPIFRDMFVNPQGCEAPRQPRSRKHRRLPCHISDVFKFCWTLFVYTKGNFRMIGDDLVNSYHLLLCCLDLVFGNALLCANRKELINPAFRGLPPTFHADGCVPQSELPPCVLEKLCELHDGLVVEAKGIKQHYFKPYIQKLFQKQILKGNETLLTEMLDPQNFIENNKAVNREYEEYVLTVGDFDERVFLGADADEEIGTPRKFVQERAASQAAAQNQQVEKCGSLAPSTPLTGRVYLKEKDLLVTPVSSATQSVSRLQSMVAGLRTAPSENLLQNFKSCSRDPTESILARVKTLGRTFKKHYTNDSEDTPGSHIDFAENRWKLAEILYYKVLENVLVQETKRLQGRDMSVLLEQDIFHCSLMACCLEVVLFSYSSQRTFPWIIKVFKLAPFYFFKVIEVFIRSEEGLSRDMVKHLNSVEEQVLESRAWTSDSALWSSLEVAGNKVPTVEEVNFSSCLDTGSGSTNGQSHLPLVAHSPIIHPRIREFRSGLGSARKEVPPSPLSVHDRYSSPAAGSAKRRLFGDDPPAPPAGLNISVSPLPSPAKRLTFGTSNGTQKNGGQGAQTTVLSIPLQGLSAGERTFTLIPVQPCDSSGIVTGQFLLTSSPSRGAVAAPASSTEPQAGNGRPRRTGSLALFFRKVYHLASVRLRDLCLKLDIPSELRGKIWTCFEHVLVHCTDLMKERHLDQLLLCCIYIISKITKETHTFQDIMKCYRSQPQASSHVYRSVLLRRAPREQPADENMEVDSASGGESAEKANQHPAERKSDQSVEEERGDLIQFYNTVFVLKMKSFALRYATTENRADAPPLSPFPSVRAQPLSPRRVSQRHSLYVSPHKNSAGCLTPNSYTYRINNSPSKELSDINRMIRQGCVSRKRAFTMEGDVMMSSACDSPSKRACPENGSSPDVLLKRLQDVRAVAFSSKWTVLKWGVERGRDMQKVSLDQDFKQGHLCQGLRPPYMGHTPCRYATRRALPLR</sequence>
<protein>
    <submittedName>
        <fullName evidence="15">Retinoblastoma-like protein 1</fullName>
    </submittedName>
</protein>
<feature type="compositionally biased region" description="Basic and acidic residues" evidence="10">
    <location>
        <begin position="893"/>
        <end position="911"/>
    </location>
</feature>
<dbReference type="InterPro" id="IPR002719">
    <property type="entry name" value="RB_B"/>
</dbReference>
<dbReference type="EMBL" id="JAHUTI010039635">
    <property type="protein sequence ID" value="MED6244517.1"/>
    <property type="molecule type" value="Genomic_DNA"/>
</dbReference>
<proteinExistence type="inferred from homology"/>
<keyword evidence="8" id="KW-0539">Nucleus</keyword>
<feature type="domain" description="Retinoblastoma-associated protein N-terminal" evidence="12">
    <location>
        <begin position="72"/>
        <end position="215"/>
    </location>
</feature>
<evidence type="ECO:0000259" key="14">
    <source>
        <dbReference type="SMART" id="SM01369"/>
    </source>
</evidence>
<dbReference type="InterPro" id="IPR028309">
    <property type="entry name" value="RB_fam"/>
</dbReference>
<evidence type="ECO:0000256" key="6">
    <source>
        <dbReference type="ARBA" id="ARBA00023015"/>
    </source>
</evidence>
<evidence type="ECO:0000313" key="16">
    <source>
        <dbReference type="Proteomes" id="UP001345963"/>
    </source>
</evidence>
<keyword evidence="16" id="KW-1185">Reference proteome</keyword>
<dbReference type="Pfam" id="PF01858">
    <property type="entry name" value="RB_A"/>
    <property type="match status" value="1"/>
</dbReference>
<dbReference type="InterPro" id="IPR036915">
    <property type="entry name" value="Cyclin-like_sf"/>
</dbReference>
<accession>A0ABU7B1Y2</accession>
<dbReference type="PANTHER" id="PTHR13742">
    <property type="entry name" value="RETINOBLASTOMA-ASSOCIATED PROTEIN RB -RELATED"/>
    <property type="match status" value="1"/>
</dbReference>
<evidence type="ECO:0000256" key="5">
    <source>
        <dbReference type="ARBA" id="ARBA00022853"/>
    </source>
</evidence>
<dbReference type="Gene3D" id="1.10.472.10">
    <property type="entry name" value="Cyclin-like"/>
    <property type="match status" value="3"/>
</dbReference>
<evidence type="ECO:0000256" key="3">
    <source>
        <dbReference type="ARBA" id="ARBA00022491"/>
    </source>
</evidence>
<keyword evidence="7" id="KW-0804">Transcription</keyword>
<comment type="subcellular location">
    <subcellularLocation>
        <location evidence="1">Nucleus</location>
    </subcellularLocation>
</comment>
<dbReference type="Gene3D" id="1.10.472.140">
    <property type="match status" value="1"/>
</dbReference>
<organism evidence="15 16">
    <name type="scientific">Ataeniobius toweri</name>
    <dbReference type="NCBI Taxonomy" id="208326"/>
    <lineage>
        <taxon>Eukaryota</taxon>
        <taxon>Metazoa</taxon>
        <taxon>Chordata</taxon>
        <taxon>Craniata</taxon>
        <taxon>Vertebrata</taxon>
        <taxon>Euteleostomi</taxon>
        <taxon>Actinopterygii</taxon>
        <taxon>Neopterygii</taxon>
        <taxon>Teleostei</taxon>
        <taxon>Neoteleostei</taxon>
        <taxon>Acanthomorphata</taxon>
        <taxon>Ovalentaria</taxon>
        <taxon>Atherinomorphae</taxon>
        <taxon>Cyprinodontiformes</taxon>
        <taxon>Goodeidae</taxon>
        <taxon>Ataeniobius</taxon>
    </lineage>
</organism>
<dbReference type="Proteomes" id="UP001345963">
    <property type="component" value="Unassembled WGS sequence"/>
</dbReference>
<feature type="region of interest" description="Disordered" evidence="10">
    <location>
        <begin position="632"/>
        <end position="704"/>
    </location>
</feature>
<evidence type="ECO:0000256" key="7">
    <source>
        <dbReference type="ARBA" id="ARBA00023163"/>
    </source>
</evidence>
<comment type="similarity">
    <text evidence="2">Belongs to the retinoblastoma protein (RB) family.</text>
</comment>
<evidence type="ECO:0000256" key="1">
    <source>
        <dbReference type="ARBA" id="ARBA00004123"/>
    </source>
</evidence>
<dbReference type="InterPro" id="IPR013763">
    <property type="entry name" value="Cyclin-like_dom"/>
</dbReference>
<evidence type="ECO:0000313" key="15">
    <source>
        <dbReference type="EMBL" id="MED6244517.1"/>
    </source>
</evidence>
<comment type="caution">
    <text evidence="15">The sequence shown here is derived from an EMBL/GenBank/DDBJ whole genome shotgun (WGS) entry which is preliminary data.</text>
</comment>
<dbReference type="SMART" id="SM01369">
    <property type="entry name" value="Rb_C"/>
    <property type="match status" value="1"/>
</dbReference>
<keyword evidence="3" id="KW-0678">Repressor</keyword>
<dbReference type="Pfam" id="PF01857">
    <property type="entry name" value="RB_B"/>
    <property type="match status" value="1"/>
</dbReference>
<keyword evidence="6" id="KW-0805">Transcription regulation</keyword>
<dbReference type="SMART" id="SM01368">
    <property type="entry name" value="RB_A"/>
    <property type="match status" value="1"/>
</dbReference>
<dbReference type="InterPro" id="IPR002720">
    <property type="entry name" value="RB_A"/>
</dbReference>
<evidence type="ECO:0000256" key="4">
    <source>
        <dbReference type="ARBA" id="ARBA00022553"/>
    </source>
</evidence>
<feature type="region of interest" description="Disordered" evidence="10">
    <location>
        <begin position="876"/>
        <end position="911"/>
    </location>
</feature>
<dbReference type="InterPro" id="IPR024599">
    <property type="entry name" value="RB_N"/>
</dbReference>
<keyword evidence="9" id="KW-0131">Cell cycle</keyword>
<gene>
    <name evidence="15" type="primary">RBL1</name>
    <name evidence="15" type="ORF">ATANTOWER_014207</name>
</gene>
<evidence type="ECO:0000259" key="13">
    <source>
        <dbReference type="SMART" id="SM01368"/>
    </source>
</evidence>
<evidence type="ECO:0000256" key="2">
    <source>
        <dbReference type="ARBA" id="ARBA00009475"/>
    </source>
</evidence>
<keyword evidence="4" id="KW-0597">Phosphoprotein</keyword>